<keyword evidence="4" id="KW-1185">Reference proteome</keyword>
<proteinExistence type="predicted"/>
<evidence type="ECO:0000313" key="4">
    <source>
        <dbReference type="Proteomes" id="UP001296706"/>
    </source>
</evidence>
<evidence type="ECO:0000313" key="3">
    <source>
        <dbReference type="EMBL" id="NMH80615.1"/>
    </source>
</evidence>
<gene>
    <name evidence="3" type="ORF">HF577_26445</name>
</gene>
<protein>
    <submittedName>
        <fullName evidence="3">Zf-TFIIB domain-containing protein</fullName>
    </submittedName>
</protein>
<sequence>MICPKCRNVMHTVDRRGVHIEQCQGCRGIFLDRGELEQIANAEQSYYGPPGAPAGRFSDSPPPYGRRGHDDHGYDPRHQGGHYRDSPPPYGGHKGGHQGGHKRRKGFLEELFD</sequence>
<dbReference type="RefSeq" id="WP_169398663.1">
    <property type="nucleotide sequence ID" value="NZ_BAAAJH010000010.1"/>
</dbReference>
<feature type="domain" description="Transcription factor zinc-finger" evidence="2">
    <location>
        <begin position="2"/>
        <end position="41"/>
    </location>
</feature>
<comment type="caution">
    <text evidence="3">The sequence shown here is derived from an EMBL/GenBank/DDBJ whole genome shotgun (WGS) entry which is preliminary data.</text>
</comment>
<organism evidence="3 4">
    <name type="scientific">Pseudonocardia xinjiangensis</name>
    <dbReference type="NCBI Taxonomy" id="75289"/>
    <lineage>
        <taxon>Bacteria</taxon>
        <taxon>Bacillati</taxon>
        <taxon>Actinomycetota</taxon>
        <taxon>Actinomycetes</taxon>
        <taxon>Pseudonocardiales</taxon>
        <taxon>Pseudonocardiaceae</taxon>
        <taxon>Pseudonocardia</taxon>
    </lineage>
</organism>
<dbReference type="Proteomes" id="UP001296706">
    <property type="component" value="Unassembled WGS sequence"/>
</dbReference>
<dbReference type="EMBL" id="JAAXKY010000108">
    <property type="protein sequence ID" value="NMH80615.1"/>
    <property type="molecule type" value="Genomic_DNA"/>
</dbReference>
<evidence type="ECO:0000259" key="2">
    <source>
        <dbReference type="Pfam" id="PF13453"/>
    </source>
</evidence>
<feature type="region of interest" description="Disordered" evidence="1">
    <location>
        <begin position="41"/>
        <end position="113"/>
    </location>
</feature>
<feature type="compositionally biased region" description="Basic and acidic residues" evidence="1">
    <location>
        <begin position="67"/>
        <end position="85"/>
    </location>
</feature>
<dbReference type="Pfam" id="PF13453">
    <property type="entry name" value="Zn_ribbon_TFIIB"/>
    <property type="match status" value="1"/>
</dbReference>
<feature type="compositionally biased region" description="Basic residues" evidence="1">
    <location>
        <begin position="94"/>
        <end position="105"/>
    </location>
</feature>
<dbReference type="InterPro" id="IPR027392">
    <property type="entry name" value="TF_Znf"/>
</dbReference>
<evidence type="ECO:0000256" key="1">
    <source>
        <dbReference type="SAM" id="MobiDB-lite"/>
    </source>
</evidence>
<accession>A0ABX1RND2</accession>
<name>A0ABX1RND2_9PSEU</name>
<reference evidence="3 4" key="1">
    <citation type="submission" date="2020-04" db="EMBL/GenBank/DDBJ databases">
        <authorList>
            <person name="Klaysubun C."/>
            <person name="Duangmal K."/>
            <person name="Lipun K."/>
        </authorList>
    </citation>
    <scope>NUCLEOTIDE SEQUENCE [LARGE SCALE GENOMIC DNA]</scope>
    <source>
        <strain evidence="3 4">JCM 11839</strain>
    </source>
</reference>